<keyword evidence="12" id="KW-1185">Reference proteome</keyword>
<dbReference type="RefSeq" id="WP_317995829.1">
    <property type="nucleotide sequence ID" value="NZ_AP025523.1"/>
</dbReference>
<keyword evidence="5 10" id="KW-0444">Lipid biosynthesis</keyword>
<gene>
    <name evidence="11" type="primary">fabZ_1</name>
    <name evidence="10" type="synonym">fabZ</name>
    <name evidence="11" type="ORF">WPS_00120</name>
</gene>
<name>A0AAN2C861_UNVUL</name>
<evidence type="ECO:0000256" key="10">
    <source>
        <dbReference type="HAMAP-Rule" id="MF_00406"/>
    </source>
</evidence>
<comment type="similarity">
    <text evidence="3 10">Belongs to the thioester dehydratase family. FabZ subfamily.</text>
</comment>
<dbReference type="PANTHER" id="PTHR30272:SF1">
    <property type="entry name" value="3-HYDROXYACYL-[ACYL-CARRIER-PROTEIN] DEHYDRATASE"/>
    <property type="match status" value="1"/>
</dbReference>
<keyword evidence="8 10" id="KW-0456">Lyase</keyword>
<dbReference type="AlphaFoldDB" id="A0AAN2C861"/>
<comment type="subcellular location">
    <subcellularLocation>
        <location evidence="2 10">Cytoplasm</location>
    </subcellularLocation>
</comment>
<sequence>MPTLDVREIMKILPHRYPLLLIDRITELQPFAFARGYKNVTANEPMLQGHFPGNPLFPGVYMIEALAQLGGTTILEPGDMARKVPYLAAVDKAKFKRPVVPGDRLDMEARVTKTKLNIGWVSAEAKVDGKVVVSAELTFSITIDPSAFANDATVLHL</sequence>
<dbReference type="GO" id="GO:0009245">
    <property type="term" value="P:lipid A biosynthetic process"/>
    <property type="evidence" value="ECO:0007669"/>
    <property type="project" value="UniProtKB-UniRule"/>
</dbReference>
<evidence type="ECO:0000256" key="9">
    <source>
        <dbReference type="ARBA" id="ARBA00025049"/>
    </source>
</evidence>
<dbReference type="FunFam" id="3.10.129.10:FF:000001">
    <property type="entry name" value="3-hydroxyacyl-[acyl-carrier-protein] dehydratase FabZ"/>
    <property type="match status" value="1"/>
</dbReference>
<evidence type="ECO:0000256" key="2">
    <source>
        <dbReference type="ARBA" id="ARBA00004496"/>
    </source>
</evidence>
<evidence type="ECO:0000256" key="6">
    <source>
        <dbReference type="ARBA" id="ARBA00022556"/>
    </source>
</evidence>
<comment type="function">
    <text evidence="9 10">Involved in unsaturated fatty acids biosynthesis. Catalyzes the dehydration of short chain beta-hydroxyacyl-ACPs and long chain saturated and unsaturated beta-hydroxyacyl-ACPs.</text>
</comment>
<dbReference type="Pfam" id="PF07977">
    <property type="entry name" value="FabA"/>
    <property type="match status" value="1"/>
</dbReference>
<evidence type="ECO:0000256" key="1">
    <source>
        <dbReference type="ARBA" id="ARBA00001055"/>
    </source>
</evidence>
<dbReference type="SUPFAM" id="SSF54637">
    <property type="entry name" value="Thioesterase/thiol ester dehydrase-isomerase"/>
    <property type="match status" value="1"/>
</dbReference>
<feature type="active site" evidence="10">
    <location>
        <position position="50"/>
    </location>
</feature>
<organism evidence="11 12">
    <name type="scientific">Vulcanimicrobium alpinum</name>
    <dbReference type="NCBI Taxonomy" id="3016050"/>
    <lineage>
        <taxon>Bacteria</taxon>
        <taxon>Bacillati</taxon>
        <taxon>Vulcanimicrobiota</taxon>
        <taxon>Vulcanimicrobiia</taxon>
        <taxon>Vulcanimicrobiales</taxon>
        <taxon>Vulcanimicrobiaceae</taxon>
        <taxon>Vulcanimicrobium</taxon>
    </lineage>
</organism>
<evidence type="ECO:0000256" key="3">
    <source>
        <dbReference type="ARBA" id="ARBA00009174"/>
    </source>
</evidence>
<keyword evidence="6 10" id="KW-0441">Lipid A biosynthesis</keyword>
<evidence type="ECO:0000256" key="5">
    <source>
        <dbReference type="ARBA" id="ARBA00022516"/>
    </source>
</evidence>
<dbReference type="Proteomes" id="UP001317532">
    <property type="component" value="Chromosome"/>
</dbReference>
<evidence type="ECO:0000313" key="12">
    <source>
        <dbReference type="Proteomes" id="UP001317532"/>
    </source>
</evidence>
<dbReference type="InterPro" id="IPR029069">
    <property type="entry name" value="HotDog_dom_sf"/>
</dbReference>
<dbReference type="Gene3D" id="3.10.129.10">
    <property type="entry name" value="Hotdog Thioesterase"/>
    <property type="match status" value="1"/>
</dbReference>
<keyword evidence="7 10" id="KW-0443">Lipid metabolism</keyword>
<evidence type="ECO:0000256" key="4">
    <source>
        <dbReference type="ARBA" id="ARBA00022490"/>
    </source>
</evidence>
<dbReference type="InterPro" id="IPR013114">
    <property type="entry name" value="FabA_FabZ"/>
</dbReference>
<dbReference type="HAMAP" id="MF_00406">
    <property type="entry name" value="FabZ"/>
    <property type="match status" value="1"/>
</dbReference>
<evidence type="ECO:0000313" key="11">
    <source>
        <dbReference type="EMBL" id="BDE04736.1"/>
    </source>
</evidence>
<evidence type="ECO:0000256" key="8">
    <source>
        <dbReference type="ARBA" id="ARBA00023239"/>
    </source>
</evidence>
<dbReference type="EC" id="4.2.1.59" evidence="10"/>
<evidence type="ECO:0000256" key="7">
    <source>
        <dbReference type="ARBA" id="ARBA00023098"/>
    </source>
</evidence>
<accession>A0AAN2C861</accession>
<keyword evidence="4 10" id="KW-0963">Cytoplasm</keyword>
<dbReference type="NCBIfam" id="NF000582">
    <property type="entry name" value="PRK00006.1"/>
    <property type="match status" value="1"/>
</dbReference>
<dbReference type="PANTHER" id="PTHR30272">
    <property type="entry name" value="3-HYDROXYACYL-[ACYL-CARRIER-PROTEIN] DEHYDRATASE"/>
    <property type="match status" value="1"/>
</dbReference>
<dbReference type="GO" id="GO:0005737">
    <property type="term" value="C:cytoplasm"/>
    <property type="evidence" value="ECO:0007669"/>
    <property type="project" value="UniProtKB-SubCell"/>
</dbReference>
<comment type="catalytic activity">
    <reaction evidence="1 10">
        <text>a (3R)-hydroxyacyl-[ACP] = a (2E)-enoyl-[ACP] + H2O</text>
        <dbReference type="Rhea" id="RHEA:13097"/>
        <dbReference type="Rhea" id="RHEA-COMP:9925"/>
        <dbReference type="Rhea" id="RHEA-COMP:9945"/>
        <dbReference type="ChEBI" id="CHEBI:15377"/>
        <dbReference type="ChEBI" id="CHEBI:78784"/>
        <dbReference type="ChEBI" id="CHEBI:78827"/>
        <dbReference type="EC" id="4.2.1.59"/>
    </reaction>
</comment>
<dbReference type="EMBL" id="AP025523">
    <property type="protein sequence ID" value="BDE04736.1"/>
    <property type="molecule type" value="Genomic_DNA"/>
</dbReference>
<dbReference type="GO" id="GO:0006633">
    <property type="term" value="P:fatty acid biosynthetic process"/>
    <property type="evidence" value="ECO:0007669"/>
    <property type="project" value="UniProtKB-UniRule"/>
</dbReference>
<dbReference type="NCBIfam" id="TIGR01750">
    <property type="entry name" value="fabZ"/>
    <property type="match status" value="1"/>
</dbReference>
<dbReference type="KEGG" id="vab:WPS_00120"/>
<proteinExistence type="inferred from homology"/>
<dbReference type="GO" id="GO:0016020">
    <property type="term" value="C:membrane"/>
    <property type="evidence" value="ECO:0007669"/>
    <property type="project" value="GOC"/>
</dbReference>
<dbReference type="GO" id="GO:0019171">
    <property type="term" value="F:(3R)-hydroxyacyl-[acyl-carrier-protein] dehydratase activity"/>
    <property type="evidence" value="ECO:0007669"/>
    <property type="project" value="UniProtKB-EC"/>
</dbReference>
<dbReference type="InterPro" id="IPR010084">
    <property type="entry name" value="FabZ"/>
</dbReference>
<dbReference type="CDD" id="cd01288">
    <property type="entry name" value="FabZ"/>
    <property type="match status" value="1"/>
</dbReference>
<protein>
    <recommendedName>
        <fullName evidence="10">3-hydroxyacyl-[acyl-carrier-protein] dehydratase FabZ</fullName>
        <ecNumber evidence="10">4.2.1.59</ecNumber>
    </recommendedName>
    <alternativeName>
        <fullName evidence="10">(3R)-hydroxymyristoyl-[acyl-carrier-protein] dehydratase</fullName>
        <shortName evidence="10">(3R)-hydroxymyristoyl-ACP dehydrase</shortName>
    </alternativeName>
    <alternativeName>
        <fullName evidence="10">Beta-hydroxyacyl-ACP dehydratase</fullName>
    </alternativeName>
</protein>
<reference evidence="11 12" key="1">
    <citation type="journal article" date="2022" name="ISME Commun">
        <title>Vulcanimicrobium alpinus gen. nov. sp. nov., the first cultivated representative of the candidate phylum 'Eremiobacterota', is a metabolically versatile aerobic anoxygenic phototroph.</title>
        <authorList>
            <person name="Yabe S."/>
            <person name="Muto K."/>
            <person name="Abe K."/>
            <person name="Yokota A."/>
            <person name="Staudigel H."/>
            <person name="Tebo B.M."/>
        </authorList>
    </citation>
    <scope>NUCLEOTIDE SEQUENCE [LARGE SCALE GENOMIC DNA]</scope>
    <source>
        <strain evidence="11 12">WC8-2</strain>
    </source>
</reference>